<proteinExistence type="predicted"/>
<evidence type="ECO:0000313" key="2">
    <source>
        <dbReference type="EMBL" id="KKW26608.1"/>
    </source>
</evidence>
<protein>
    <submittedName>
        <fullName evidence="2">Uncharacterized protein</fullName>
    </submittedName>
</protein>
<name>A0A0G1X657_9BACT</name>
<keyword evidence="1" id="KW-1133">Transmembrane helix</keyword>
<keyword evidence="1" id="KW-0472">Membrane</keyword>
<dbReference type="AlphaFoldDB" id="A0A0G1X657"/>
<dbReference type="PANTHER" id="PTHR30093">
    <property type="entry name" value="GENERAL SECRETION PATHWAY PROTEIN G"/>
    <property type="match status" value="1"/>
</dbReference>
<dbReference type="Proteomes" id="UP000034185">
    <property type="component" value="Unassembled WGS sequence"/>
</dbReference>
<dbReference type="InterPro" id="IPR012902">
    <property type="entry name" value="N_methyl_site"/>
</dbReference>
<dbReference type="EMBL" id="LCRA01000021">
    <property type="protein sequence ID" value="KKW26608.1"/>
    <property type="molecule type" value="Genomic_DNA"/>
</dbReference>
<dbReference type="Pfam" id="PF07963">
    <property type="entry name" value="N_methyl"/>
    <property type="match status" value="1"/>
</dbReference>
<dbReference type="Gene3D" id="3.30.700.10">
    <property type="entry name" value="Glycoprotein, Type 4 Pilin"/>
    <property type="match status" value="1"/>
</dbReference>
<evidence type="ECO:0000313" key="3">
    <source>
        <dbReference type="Proteomes" id="UP000034185"/>
    </source>
</evidence>
<feature type="transmembrane region" description="Helical" evidence="1">
    <location>
        <begin position="21"/>
        <end position="39"/>
    </location>
</feature>
<comment type="caution">
    <text evidence="2">The sequence shown here is derived from an EMBL/GenBank/DDBJ whole genome shotgun (WGS) entry which is preliminary data.</text>
</comment>
<accession>A0A0G1X657</accession>
<dbReference type="SUPFAM" id="SSF54523">
    <property type="entry name" value="Pili subunits"/>
    <property type="match status" value="1"/>
</dbReference>
<organism evidence="2 3">
    <name type="scientific">Candidatus Kaiserbacteria bacterium GW2011_GWB1_52_6</name>
    <dbReference type="NCBI Taxonomy" id="1618674"/>
    <lineage>
        <taxon>Bacteria</taxon>
        <taxon>Candidatus Kaiseribacteriota</taxon>
    </lineage>
</organism>
<dbReference type="InterPro" id="IPR045584">
    <property type="entry name" value="Pilin-like"/>
</dbReference>
<keyword evidence="1" id="KW-0812">Transmembrane</keyword>
<evidence type="ECO:0000256" key="1">
    <source>
        <dbReference type="SAM" id="Phobius"/>
    </source>
</evidence>
<gene>
    <name evidence="2" type="ORF">UY70_C0021G0008</name>
</gene>
<reference evidence="2 3" key="1">
    <citation type="journal article" date="2015" name="Nature">
        <title>rRNA introns, odd ribosomes, and small enigmatic genomes across a large radiation of phyla.</title>
        <authorList>
            <person name="Brown C.T."/>
            <person name="Hug L.A."/>
            <person name="Thomas B.C."/>
            <person name="Sharon I."/>
            <person name="Castelle C.J."/>
            <person name="Singh A."/>
            <person name="Wilkins M.J."/>
            <person name="Williams K.H."/>
            <person name="Banfield J.F."/>
        </authorList>
    </citation>
    <scope>NUCLEOTIDE SEQUENCE [LARGE SCALE GENOMIC DNA]</scope>
</reference>
<dbReference type="NCBIfam" id="TIGR02532">
    <property type="entry name" value="IV_pilin_GFxxxE"/>
    <property type="match status" value="1"/>
</dbReference>
<sequence>MDKKRKEGLPAGRQGFTLIEILVVIGLIAILAAIVLIAINPARQFAQARNTQRTSNVETIMNALGQYLADNKGVALTTTSCTGLTTAIGSRTASTSVGTGGSNLGACLGTYIATGIPMDPVGGTADNTGYDISVDSIGRYMVCADGYNEAALNNPGAYCLIR</sequence>
<dbReference type="PROSITE" id="PS00409">
    <property type="entry name" value="PROKAR_NTER_METHYL"/>
    <property type="match status" value="1"/>
</dbReference>